<feature type="transmembrane region" description="Helical" evidence="5">
    <location>
        <begin position="12"/>
        <end position="39"/>
    </location>
</feature>
<evidence type="ECO:0000256" key="2">
    <source>
        <dbReference type="ARBA" id="ARBA00022692"/>
    </source>
</evidence>
<keyword evidence="7" id="KW-1185">Reference proteome</keyword>
<gene>
    <name evidence="6" type="ORF">IQ249_01550</name>
</gene>
<evidence type="ECO:0000256" key="1">
    <source>
        <dbReference type="ARBA" id="ARBA00004141"/>
    </source>
</evidence>
<keyword evidence="4 5" id="KW-0472">Membrane</keyword>
<protein>
    <submittedName>
        <fullName evidence="6">DUF4870 domain-containing protein</fullName>
    </submittedName>
</protein>
<dbReference type="Pfam" id="PF09685">
    <property type="entry name" value="MamF_MmsF"/>
    <property type="match status" value="1"/>
</dbReference>
<organism evidence="6 7">
    <name type="scientific">Lusitaniella coriacea LEGE 07157</name>
    <dbReference type="NCBI Taxonomy" id="945747"/>
    <lineage>
        <taxon>Bacteria</taxon>
        <taxon>Bacillati</taxon>
        <taxon>Cyanobacteriota</taxon>
        <taxon>Cyanophyceae</taxon>
        <taxon>Spirulinales</taxon>
        <taxon>Lusitaniellaceae</taxon>
        <taxon>Lusitaniella</taxon>
    </lineage>
</organism>
<evidence type="ECO:0000256" key="3">
    <source>
        <dbReference type="ARBA" id="ARBA00022989"/>
    </source>
</evidence>
<feature type="transmembrane region" description="Helical" evidence="5">
    <location>
        <begin position="59"/>
        <end position="92"/>
    </location>
</feature>
<evidence type="ECO:0000313" key="7">
    <source>
        <dbReference type="Proteomes" id="UP000654482"/>
    </source>
</evidence>
<reference evidence="6" key="1">
    <citation type="submission" date="2020-10" db="EMBL/GenBank/DDBJ databases">
        <authorList>
            <person name="Castelo-Branco R."/>
            <person name="Eusebio N."/>
            <person name="Adriana R."/>
            <person name="Vieira A."/>
            <person name="Brugerolle De Fraissinette N."/>
            <person name="Rezende De Castro R."/>
            <person name="Schneider M.P."/>
            <person name="Vasconcelos V."/>
            <person name="Leao P.N."/>
        </authorList>
    </citation>
    <scope>NUCLEOTIDE SEQUENCE</scope>
    <source>
        <strain evidence="6">LEGE 07157</strain>
    </source>
</reference>
<keyword evidence="2 5" id="KW-0812">Transmembrane</keyword>
<evidence type="ECO:0000313" key="6">
    <source>
        <dbReference type="EMBL" id="MBE9114570.1"/>
    </source>
</evidence>
<accession>A0A8J7B019</accession>
<proteinExistence type="predicted"/>
<dbReference type="InterPro" id="IPR019109">
    <property type="entry name" value="MamF_MmsF"/>
</dbReference>
<keyword evidence="3 5" id="KW-1133">Transmembrane helix</keyword>
<sequence length="118" mass="13772">MQSAYDPEKRKLLSVLSHSSVFFASLFFFIGVPLGILLISEDPIVKENAKEVLNFHFNIWIYEAIIAILVFSFIGIPLAWLLTPFFFLFHWVTPILAILKSLNTPDEPYRYPFIFRFL</sequence>
<comment type="subcellular location">
    <subcellularLocation>
        <location evidence="1">Membrane</location>
        <topology evidence="1">Multi-pass membrane protein</topology>
    </subcellularLocation>
</comment>
<comment type="caution">
    <text evidence="6">The sequence shown here is derived from an EMBL/GenBank/DDBJ whole genome shotgun (WGS) entry which is preliminary data.</text>
</comment>
<dbReference type="Proteomes" id="UP000654482">
    <property type="component" value="Unassembled WGS sequence"/>
</dbReference>
<name>A0A8J7B019_9CYAN</name>
<evidence type="ECO:0000256" key="4">
    <source>
        <dbReference type="ARBA" id="ARBA00023136"/>
    </source>
</evidence>
<dbReference type="RefSeq" id="WP_194027664.1">
    <property type="nucleotide sequence ID" value="NZ_JADEWZ010000002.1"/>
</dbReference>
<dbReference type="EMBL" id="JADEWZ010000002">
    <property type="protein sequence ID" value="MBE9114570.1"/>
    <property type="molecule type" value="Genomic_DNA"/>
</dbReference>
<dbReference type="AlphaFoldDB" id="A0A8J7B019"/>
<evidence type="ECO:0000256" key="5">
    <source>
        <dbReference type="SAM" id="Phobius"/>
    </source>
</evidence>